<dbReference type="PANTHER" id="PTHR10192">
    <property type="entry name" value="MOLYBDOPTERIN BIOSYNTHESIS PROTEIN"/>
    <property type="match status" value="1"/>
</dbReference>
<dbReference type="Gene3D" id="2.170.190.11">
    <property type="entry name" value="Molybdopterin biosynthesis moea protein, domain 3"/>
    <property type="match status" value="1"/>
</dbReference>
<dbReference type="EMBL" id="JAPJDE010000005">
    <property type="protein sequence ID" value="MCX2850035.1"/>
    <property type="molecule type" value="Genomic_DNA"/>
</dbReference>
<comment type="pathway">
    <text evidence="5">Cofactor biosynthesis; molybdopterin biosynthesis.</text>
</comment>
<dbReference type="Pfam" id="PF03453">
    <property type="entry name" value="MoeA_N"/>
    <property type="match status" value="1"/>
</dbReference>
<evidence type="ECO:0000256" key="3">
    <source>
        <dbReference type="ARBA" id="ARBA00022505"/>
    </source>
</evidence>
<sequence length="422" mass="42043">MRTIGQHRDDLAALLAPVVAGLGAEELPLDELVGAGEGAGAGAGFAHRVLAASVQSPVPLPPFDNSQMDGFAVQVAEVGQQVRVVAPIPAGVMPEALEPGTAAPIMTGARIPTGADAVFPVEAIEPGAFPAALELPRVTVPDDLTAGTFVRVTGSDLPAGAELAPAGSPITPALLGALASAGVTTVSVRRALRVLVVSTGSELQGADADAATIGDANGIALRAALAQVGADSRAVRVPDHVAAFDQALDAAVGDWADLVLTTGGISAGAYEVVRQALEPRGLAVTPVAMQPGGPQAFGSVVFGAGGGVDALAGRAVPVVSFPGNPVSALVSFEVFLRPLLAAAVGLTADRPTQVLPAASAAGSPAGKHQVRRGRVQDGAVHFVGGPSSHLLVHYAAATHLVHVPVGVDTVEVGDPLTVWSLR</sequence>
<evidence type="ECO:0000256" key="4">
    <source>
        <dbReference type="ARBA" id="ARBA00047317"/>
    </source>
</evidence>
<dbReference type="Gene3D" id="3.40.980.10">
    <property type="entry name" value="MoaB/Mog-like domain"/>
    <property type="match status" value="1"/>
</dbReference>
<evidence type="ECO:0000313" key="7">
    <source>
        <dbReference type="EMBL" id="MCX2850035.1"/>
    </source>
</evidence>
<dbReference type="SUPFAM" id="SSF53218">
    <property type="entry name" value="Molybdenum cofactor biosynthesis proteins"/>
    <property type="match status" value="1"/>
</dbReference>
<comment type="catalytic activity">
    <reaction evidence="4">
        <text>adenylyl-molybdopterin + molybdate = Mo-molybdopterin + AMP + H(+)</text>
        <dbReference type="Rhea" id="RHEA:35047"/>
        <dbReference type="ChEBI" id="CHEBI:15378"/>
        <dbReference type="ChEBI" id="CHEBI:36264"/>
        <dbReference type="ChEBI" id="CHEBI:62727"/>
        <dbReference type="ChEBI" id="CHEBI:71302"/>
        <dbReference type="ChEBI" id="CHEBI:456215"/>
        <dbReference type="EC" id="2.10.1.1"/>
    </reaction>
</comment>
<dbReference type="RefSeq" id="WP_262161752.1">
    <property type="nucleotide sequence ID" value="NZ_CP104934.1"/>
</dbReference>
<dbReference type="InterPro" id="IPR005110">
    <property type="entry name" value="MoeA_linker/N"/>
</dbReference>
<keyword evidence="5" id="KW-0808">Transferase</keyword>
<comment type="similarity">
    <text evidence="2 5">Belongs to the MoeA family.</text>
</comment>
<dbReference type="SUPFAM" id="SSF63867">
    <property type="entry name" value="MoeA C-terminal domain-like"/>
    <property type="match status" value="1"/>
</dbReference>
<accession>A0ABT3S5D8</accession>
<evidence type="ECO:0000256" key="1">
    <source>
        <dbReference type="ARBA" id="ARBA00002901"/>
    </source>
</evidence>
<comment type="function">
    <text evidence="1 5">Catalyzes the insertion of molybdate into adenylated molybdopterin with the concomitant release of AMP.</text>
</comment>
<feature type="domain" description="MoaB/Mog" evidence="6">
    <location>
        <begin position="195"/>
        <end position="342"/>
    </location>
</feature>
<proteinExistence type="inferred from homology"/>
<protein>
    <recommendedName>
        <fullName evidence="5">Molybdopterin molybdenumtransferase</fullName>
        <ecNumber evidence="5">2.10.1.1</ecNumber>
    </recommendedName>
</protein>
<keyword evidence="5" id="KW-0501">Molybdenum cofactor biosynthesis</keyword>
<keyword evidence="3 5" id="KW-0500">Molybdenum</keyword>
<evidence type="ECO:0000313" key="8">
    <source>
        <dbReference type="Proteomes" id="UP001207276"/>
    </source>
</evidence>
<dbReference type="EC" id="2.10.1.1" evidence="5"/>
<evidence type="ECO:0000259" key="6">
    <source>
        <dbReference type="SMART" id="SM00852"/>
    </source>
</evidence>
<organism evidence="7 8">
    <name type="scientific">Curtobacterium poinsettiae</name>
    <dbReference type="NCBI Taxonomy" id="159612"/>
    <lineage>
        <taxon>Bacteria</taxon>
        <taxon>Bacillati</taxon>
        <taxon>Actinomycetota</taxon>
        <taxon>Actinomycetes</taxon>
        <taxon>Micrococcales</taxon>
        <taxon>Microbacteriaceae</taxon>
        <taxon>Curtobacterium</taxon>
    </lineage>
</organism>
<dbReference type="Pfam" id="PF00994">
    <property type="entry name" value="MoCF_biosynth"/>
    <property type="match status" value="1"/>
</dbReference>
<reference evidence="7 8" key="1">
    <citation type="submission" date="2022-11" db="EMBL/GenBank/DDBJ databases">
        <title>Taxonomy of Curtobacterium flaccumfaciens.</title>
        <authorList>
            <person name="Osdaghi E."/>
            <person name="Taghavi S.M."/>
            <person name="Hamidizade M."/>
            <person name="Abachi H."/>
            <person name="Fazliarab A."/>
            <person name="Baeyen S."/>
            <person name="Portier P."/>
            <person name="Van Vaerenbergh J."/>
            <person name="Jacques M.-A."/>
        </authorList>
    </citation>
    <scope>NUCLEOTIDE SEQUENCE [LARGE SCALE GENOMIC DNA]</scope>
    <source>
        <strain evidence="7 8">LMG 3715</strain>
    </source>
</reference>
<dbReference type="InterPro" id="IPR038987">
    <property type="entry name" value="MoeA-like"/>
</dbReference>
<dbReference type="SUPFAM" id="SSF63882">
    <property type="entry name" value="MoeA N-terminal region -like"/>
    <property type="match status" value="1"/>
</dbReference>
<dbReference type="InterPro" id="IPR036135">
    <property type="entry name" value="MoeA_linker/N_sf"/>
</dbReference>
<dbReference type="InterPro" id="IPR001453">
    <property type="entry name" value="MoaB/Mog_dom"/>
</dbReference>
<dbReference type="PANTHER" id="PTHR10192:SF5">
    <property type="entry name" value="GEPHYRIN"/>
    <property type="match status" value="1"/>
</dbReference>
<comment type="cofactor">
    <cofactor evidence="5">
        <name>Mg(2+)</name>
        <dbReference type="ChEBI" id="CHEBI:18420"/>
    </cofactor>
</comment>
<keyword evidence="8" id="KW-1185">Reference proteome</keyword>
<comment type="caution">
    <text evidence="7">The sequence shown here is derived from an EMBL/GenBank/DDBJ whole genome shotgun (WGS) entry which is preliminary data.</text>
</comment>
<dbReference type="Gene3D" id="2.40.340.10">
    <property type="entry name" value="MoeA, C-terminal, domain IV"/>
    <property type="match status" value="1"/>
</dbReference>
<dbReference type="SMART" id="SM00852">
    <property type="entry name" value="MoCF_biosynth"/>
    <property type="match status" value="1"/>
</dbReference>
<evidence type="ECO:0000256" key="2">
    <source>
        <dbReference type="ARBA" id="ARBA00010763"/>
    </source>
</evidence>
<dbReference type="Proteomes" id="UP001207276">
    <property type="component" value="Unassembled WGS sequence"/>
</dbReference>
<dbReference type="InterPro" id="IPR036688">
    <property type="entry name" value="MoeA_C_domain_IV_sf"/>
</dbReference>
<name>A0ABT3S5D8_9MICO</name>
<dbReference type="InterPro" id="IPR036425">
    <property type="entry name" value="MoaB/Mog-like_dom_sf"/>
</dbReference>
<dbReference type="CDD" id="cd00887">
    <property type="entry name" value="MoeA"/>
    <property type="match status" value="1"/>
</dbReference>
<gene>
    <name evidence="7" type="ORF">ORG12_15240</name>
</gene>
<dbReference type="Gene3D" id="3.90.105.10">
    <property type="entry name" value="Molybdopterin biosynthesis moea protein, domain 2"/>
    <property type="match status" value="1"/>
</dbReference>
<keyword evidence="5" id="KW-0479">Metal-binding</keyword>
<keyword evidence="5" id="KW-0460">Magnesium</keyword>
<evidence type="ECO:0000256" key="5">
    <source>
        <dbReference type="RuleBase" id="RU365090"/>
    </source>
</evidence>